<evidence type="ECO:0000256" key="2">
    <source>
        <dbReference type="SAM" id="Phobius"/>
    </source>
</evidence>
<comment type="caution">
    <text evidence="3">The sequence shown here is derived from an EMBL/GenBank/DDBJ whole genome shotgun (WGS) entry which is preliminary data.</text>
</comment>
<evidence type="ECO:0000313" key="3">
    <source>
        <dbReference type="EMBL" id="GMA19940.1"/>
    </source>
</evidence>
<feature type="transmembrane region" description="Helical" evidence="2">
    <location>
        <begin position="36"/>
        <end position="56"/>
    </location>
</feature>
<evidence type="ECO:0008006" key="5">
    <source>
        <dbReference type="Google" id="ProtNLM"/>
    </source>
</evidence>
<sequence length="245" mass="26739">MASSTKDTQNSGAKKPGRFAQMKQAYQFGTQVDPHLIWWMLGAFLLVFALMLGLGFLLHQPIIWGIGGFFLALLAAVIVMSRRTDAGAYKMLEGKPGAALAALQSLRGGWYTEQQPIAIDGRPQGQDFTNVGSLYRTVGRAGVVLIGEGPKSRATKLMLAEKKKVERLVPGAPVHLLRVGEGEDTVPVRKLTRKVQLLRGTLTKEETAVIAKRLRSMDAMRQGTNIPAGMDPTKSRVNRSAMRGR</sequence>
<keyword evidence="4" id="KW-1185">Reference proteome</keyword>
<dbReference type="InterPro" id="IPR025445">
    <property type="entry name" value="DUF4191"/>
</dbReference>
<dbReference type="EMBL" id="BSUJ01000001">
    <property type="protein sequence ID" value="GMA19940.1"/>
    <property type="molecule type" value="Genomic_DNA"/>
</dbReference>
<gene>
    <name evidence="3" type="ORF">GCM10025862_19610</name>
</gene>
<evidence type="ECO:0000313" key="4">
    <source>
        <dbReference type="Proteomes" id="UP001157109"/>
    </source>
</evidence>
<dbReference type="Pfam" id="PF13829">
    <property type="entry name" value="DUF4191"/>
    <property type="match status" value="1"/>
</dbReference>
<keyword evidence="2" id="KW-0472">Membrane</keyword>
<proteinExistence type="predicted"/>
<organism evidence="3 4">
    <name type="scientific">Arsenicicoccus piscis</name>
    <dbReference type="NCBI Taxonomy" id="673954"/>
    <lineage>
        <taxon>Bacteria</taxon>
        <taxon>Bacillati</taxon>
        <taxon>Actinomycetota</taxon>
        <taxon>Actinomycetes</taxon>
        <taxon>Micrococcales</taxon>
        <taxon>Intrasporangiaceae</taxon>
        <taxon>Arsenicicoccus</taxon>
    </lineage>
</organism>
<dbReference type="RefSeq" id="WP_241444567.1">
    <property type="nucleotide sequence ID" value="NZ_BSUJ01000001.1"/>
</dbReference>
<accession>A0ABQ6HP68</accession>
<feature type="transmembrane region" description="Helical" evidence="2">
    <location>
        <begin position="62"/>
        <end position="81"/>
    </location>
</feature>
<keyword evidence="2" id="KW-1133">Transmembrane helix</keyword>
<dbReference type="Proteomes" id="UP001157109">
    <property type="component" value="Unassembled WGS sequence"/>
</dbReference>
<name>A0ABQ6HP68_9MICO</name>
<keyword evidence="2" id="KW-0812">Transmembrane</keyword>
<evidence type="ECO:0000256" key="1">
    <source>
        <dbReference type="SAM" id="MobiDB-lite"/>
    </source>
</evidence>
<feature type="region of interest" description="Disordered" evidence="1">
    <location>
        <begin position="223"/>
        <end position="245"/>
    </location>
</feature>
<reference evidence="4" key="1">
    <citation type="journal article" date="2019" name="Int. J. Syst. Evol. Microbiol.">
        <title>The Global Catalogue of Microorganisms (GCM) 10K type strain sequencing project: providing services to taxonomists for standard genome sequencing and annotation.</title>
        <authorList>
            <consortium name="The Broad Institute Genomics Platform"/>
            <consortium name="The Broad Institute Genome Sequencing Center for Infectious Disease"/>
            <person name="Wu L."/>
            <person name="Ma J."/>
        </authorList>
    </citation>
    <scope>NUCLEOTIDE SEQUENCE [LARGE SCALE GENOMIC DNA]</scope>
    <source>
        <strain evidence="4">NBRC 105830</strain>
    </source>
</reference>
<protein>
    <recommendedName>
        <fullName evidence="5">DUF4191 domain-containing protein</fullName>
    </recommendedName>
</protein>